<reference evidence="2 3" key="1">
    <citation type="submission" date="2016-10" db="EMBL/GenBank/DDBJ databases">
        <authorList>
            <person name="de Groot N.N."/>
        </authorList>
    </citation>
    <scope>NUCLEOTIDE SEQUENCE [LARGE SCALE GENOMIC DNA]</scope>
    <source>
        <strain evidence="2 3">DSM 23126</strain>
    </source>
</reference>
<name>A0A1H2R1B1_9BACI</name>
<evidence type="ECO:0000256" key="1">
    <source>
        <dbReference type="SAM" id="Phobius"/>
    </source>
</evidence>
<sequence length="60" mass="7333">MMNKKRNTAWLLMPLLLLQAWWLYREAEKQGKAKWKWGLWGLTQFPTPAVAFYVIHKWKE</sequence>
<dbReference type="EMBL" id="FNNC01000001">
    <property type="protein sequence ID" value="SDW13177.1"/>
    <property type="molecule type" value="Genomic_DNA"/>
</dbReference>
<keyword evidence="1" id="KW-1133">Transmembrane helix</keyword>
<protein>
    <submittedName>
        <fullName evidence="2">Uncharacterized protein</fullName>
    </submittedName>
</protein>
<gene>
    <name evidence="2" type="ORF">SAMN05421781_0551</name>
</gene>
<evidence type="ECO:0000313" key="2">
    <source>
        <dbReference type="EMBL" id="SDW13177.1"/>
    </source>
</evidence>
<accession>A0A1H2R1B1</accession>
<evidence type="ECO:0000313" key="3">
    <source>
        <dbReference type="Proteomes" id="UP000199488"/>
    </source>
</evidence>
<keyword evidence="1" id="KW-0472">Membrane</keyword>
<keyword evidence="3" id="KW-1185">Reference proteome</keyword>
<dbReference type="Proteomes" id="UP000199488">
    <property type="component" value="Unassembled WGS sequence"/>
</dbReference>
<dbReference type="AlphaFoldDB" id="A0A1H2R1B1"/>
<organism evidence="2 3">
    <name type="scientific">Marinococcus luteus</name>
    <dbReference type="NCBI Taxonomy" id="1122204"/>
    <lineage>
        <taxon>Bacteria</taxon>
        <taxon>Bacillati</taxon>
        <taxon>Bacillota</taxon>
        <taxon>Bacilli</taxon>
        <taxon>Bacillales</taxon>
        <taxon>Bacillaceae</taxon>
        <taxon>Marinococcus</taxon>
    </lineage>
</organism>
<dbReference type="STRING" id="1122204.SAMN05421781_0551"/>
<proteinExistence type="predicted"/>
<keyword evidence="1" id="KW-0812">Transmembrane</keyword>
<feature type="transmembrane region" description="Helical" evidence="1">
    <location>
        <begin position="37"/>
        <end position="55"/>
    </location>
</feature>